<protein>
    <submittedName>
        <fullName evidence="1">Uncharacterized protein</fullName>
    </submittedName>
</protein>
<reference evidence="1 2" key="1">
    <citation type="submission" date="2023-04" db="EMBL/GenBank/DDBJ databases">
        <title>Forest soil microbial communities from Buena Vista Peninsula, Colon Province, Panama.</title>
        <authorList>
            <person name="Bouskill N."/>
        </authorList>
    </citation>
    <scope>NUCLEOTIDE SEQUENCE [LARGE SCALE GENOMIC DNA]</scope>
    <source>
        <strain evidence="1 2">CFH S0262</strain>
    </source>
</reference>
<accession>A0ABT6MHI5</accession>
<proteinExistence type="predicted"/>
<evidence type="ECO:0000313" key="2">
    <source>
        <dbReference type="Proteomes" id="UP001160334"/>
    </source>
</evidence>
<organism evidence="1 2">
    <name type="scientific">Prescottella agglutinans</name>
    <dbReference type="NCBI Taxonomy" id="1644129"/>
    <lineage>
        <taxon>Bacteria</taxon>
        <taxon>Bacillati</taxon>
        <taxon>Actinomycetota</taxon>
        <taxon>Actinomycetes</taxon>
        <taxon>Mycobacteriales</taxon>
        <taxon>Nocardiaceae</taxon>
        <taxon>Prescottella</taxon>
    </lineage>
</organism>
<name>A0ABT6MHI5_9NOCA</name>
<keyword evidence="2" id="KW-1185">Reference proteome</keyword>
<dbReference type="RefSeq" id="WP_280762114.1">
    <property type="nucleotide sequence ID" value="NZ_JARXVC010000011.1"/>
</dbReference>
<comment type="caution">
    <text evidence="1">The sequence shown here is derived from an EMBL/GenBank/DDBJ whole genome shotgun (WGS) entry which is preliminary data.</text>
</comment>
<sequence length="64" mass="7483">MSRHPSSRSQPAYRCAEDALNDLHLLHAMMRAERDYTGSVPDAYWHGFDYLLDHYLAQRTTTSR</sequence>
<dbReference type="Proteomes" id="UP001160334">
    <property type="component" value="Unassembled WGS sequence"/>
</dbReference>
<dbReference type="EMBL" id="JARXVC010000011">
    <property type="protein sequence ID" value="MDH6282819.1"/>
    <property type="molecule type" value="Genomic_DNA"/>
</dbReference>
<evidence type="ECO:0000313" key="1">
    <source>
        <dbReference type="EMBL" id="MDH6282819.1"/>
    </source>
</evidence>
<gene>
    <name evidence="1" type="ORF">M2280_004056</name>
</gene>